<dbReference type="RefSeq" id="WP_294184173.1">
    <property type="nucleotide sequence ID" value="NZ_JBGFFE010000020.1"/>
</dbReference>
<keyword evidence="2" id="KW-1185">Reference proteome</keyword>
<proteinExistence type="predicted"/>
<evidence type="ECO:0000313" key="2">
    <source>
        <dbReference type="Proteomes" id="UP001565220"/>
    </source>
</evidence>
<gene>
    <name evidence="1" type="ORF">AB8S09_12050</name>
</gene>
<protein>
    <submittedName>
        <fullName evidence="1">Uncharacterized protein</fullName>
    </submittedName>
</protein>
<organism evidence="1 2">
    <name type="scientific">Clostridium lapidicellarium</name>
    <dbReference type="NCBI Taxonomy" id="3240931"/>
    <lineage>
        <taxon>Bacteria</taxon>
        <taxon>Bacillati</taxon>
        <taxon>Bacillota</taxon>
        <taxon>Clostridia</taxon>
        <taxon>Eubacteriales</taxon>
        <taxon>Clostridiaceae</taxon>
        <taxon>Clostridium</taxon>
    </lineage>
</organism>
<name>A0ABV4DZP4_9CLOT</name>
<sequence>MEYLASTINIPVDPGNIVLANFYPNAAIANTPSFLKLKINAAARLDKFC</sequence>
<accession>A0ABV4DZP4</accession>
<evidence type="ECO:0000313" key="1">
    <source>
        <dbReference type="EMBL" id="MEY8764362.1"/>
    </source>
</evidence>
<dbReference type="EMBL" id="JBGFFE010000020">
    <property type="protein sequence ID" value="MEY8764362.1"/>
    <property type="molecule type" value="Genomic_DNA"/>
</dbReference>
<comment type="caution">
    <text evidence="1">The sequence shown here is derived from an EMBL/GenBank/DDBJ whole genome shotgun (WGS) entry which is preliminary data.</text>
</comment>
<reference evidence="1 2" key="1">
    <citation type="submission" date="2024-08" db="EMBL/GenBank/DDBJ databases">
        <title>Clostridium lapicellarii sp. nov., and Clostridium renhuaiense sp. nov., two species isolated from the mud in a fermentation cellar used for producing sauce-flavour Chinese liquors.</title>
        <authorList>
            <person name="Yang F."/>
            <person name="Wang H."/>
            <person name="Chen L.Q."/>
            <person name="Zhou N."/>
            <person name="Lu J.J."/>
            <person name="Pu X.X."/>
            <person name="Wan B."/>
            <person name="Wang L."/>
            <person name="Liu S.J."/>
        </authorList>
    </citation>
    <scope>NUCLEOTIDE SEQUENCE [LARGE SCALE GENOMIC DNA]</scope>
    <source>
        <strain evidence="1 2">MT-113</strain>
    </source>
</reference>
<dbReference type="Proteomes" id="UP001565220">
    <property type="component" value="Unassembled WGS sequence"/>
</dbReference>